<comment type="caution">
    <text evidence="1">The sequence shown here is derived from an EMBL/GenBank/DDBJ whole genome shotgun (WGS) entry which is preliminary data.</text>
</comment>
<name>A0ABX4IUA0_9ENTR</name>
<dbReference type="EMBL" id="NITV01000001">
    <property type="protein sequence ID" value="PDO90061.1"/>
    <property type="molecule type" value="Genomic_DNA"/>
</dbReference>
<evidence type="ECO:0000313" key="1">
    <source>
        <dbReference type="EMBL" id="PDO90061.1"/>
    </source>
</evidence>
<protein>
    <submittedName>
        <fullName evidence="1">Heat-shock protein</fullName>
    </submittedName>
</protein>
<dbReference type="Proteomes" id="UP000219642">
    <property type="component" value="Unassembled WGS sequence"/>
</dbReference>
<organism evidence="1 2">
    <name type="scientific">Kosakonia pseudosacchari</name>
    <dbReference type="NCBI Taxonomy" id="1646340"/>
    <lineage>
        <taxon>Bacteria</taxon>
        <taxon>Pseudomonadati</taxon>
        <taxon>Pseudomonadota</taxon>
        <taxon>Gammaproteobacteria</taxon>
        <taxon>Enterobacterales</taxon>
        <taxon>Enterobacteriaceae</taxon>
        <taxon>Kosakonia</taxon>
    </lineage>
</organism>
<evidence type="ECO:0000313" key="2">
    <source>
        <dbReference type="Proteomes" id="UP000219642"/>
    </source>
</evidence>
<reference evidence="1 2" key="1">
    <citation type="submission" date="2017-06" db="EMBL/GenBank/DDBJ databases">
        <title>Draft genome sequence of nitrogen-fixing Kosakonia pseudosacchari strain NN143 isolated from sugarcane roots.</title>
        <authorList>
            <person name="Li Y."/>
            <person name="Li S."/>
            <person name="Lin L."/>
            <person name="Wu X."/>
            <person name="Yang L."/>
            <person name="Li Y."/>
            <person name="An Q."/>
        </authorList>
    </citation>
    <scope>NUCLEOTIDE SEQUENCE [LARGE SCALE GENOMIC DNA]</scope>
    <source>
        <strain evidence="1 2">NN143</strain>
    </source>
</reference>
<gene>
    <name evidence="1" type="ORF">BK796_00385</name>
</gene>
<accession>A0ABX4IUA0</accession>
<sequence>MLSYSGCRPSRIRLKSPPFFTGMGINTCLLVLTTVRQTARSR</sequence>
<keyword evidence="2" id="KW-1185">Reference proteome</keyword>
<proteinExistence type="predicted"/>